<accession>A0AAD5T5T6</accession>
<reference evidence="1" key="1">
    <citation type="submission" date="2020-05" db="EMBL/GenBank/DDBJ databases">
        <title>Phylogenomic resolution of chytrid fungi.</title>
        <authorList>
            <person name="Stajich J.E."/>
            <person name="Amses K."/>
            <person name="Simmons R."/>
            <person name="Seto K."/>
            <person name="Myers J."/>
            <person name="Bonds A."/>
            <person name="Quandt C.A."/>
            <person name="Barry K."/>
            <person name="Liu P."/>
            <person name="Grigoriev I."/>
            <person name="Longcore J.E."/>
            <person name="James T.Y."/>
        </authorList>
    </citation>
    <scope>NUCLEOTIDE SEQUENCE</scope>
    <source>
        <strain evidence="1">JEL0513</strain>
    </source>
</reference>
<comment type="caution">
    <text evidence="1">The sequence shown here is derived from an EMBL/GenBank/DDBJ whole genome shotgun (WGS) entry which is preliminary data.</text>
</comment>
<proteinExistence type="predicted"/>
<dbReference type="AlphaFoldDB" id="A0AAD5T5T6"/>
<dbReference type="SUPFAM" id="SSF52540">
    <property type="entry name" value="P-loop containing nucleoside triphosphate hydrolases"/>
    <property type="match status" value="1"/>
</dbReference>
<keyword evidence="2" id="KW-1185">Reference proteome</keyword>
<protein>
    <submittedName>
        <fullName evidence="1">Intraflagellar transport protein 22</fullName>
    </submittedName>
</protein>
<evidence type="ECO:0000313" key="2">
    <source>
        <dbReference type="Proteomes" id="UP001211907"/>
    </source>
</evidence>
<name>A0AAD5T5T6_9FUNG</name>
<sequence>MSVQKLSVFVVGPQKTGKTTIANYLADLADSLNGNEYHPTQGVRILEFDRRLNNTKGKDLQISVEVWDCSGDPVYLPVWPAVSSSAAAVILVCTPEKKSEKDLEDWLSIFSFLNPVTQIIGVQSGISAKSVKPKFGKVLSKIPVYFPNLLDDNDTSRADFDALLYSAYNAFNENRDREEQLVLNH</sequence>
<dbReference type="EMBL" id="JADGJH010000317">
    <property type="protein sequence ID" value="KAJ3131112.1"/>
    <property type="molecule type" value="Genomic_DNA"/>
</dbReference>
<dbReference type="Gene3D" id="3.40.50.300">
    <property type="entry name" value="P-loop containing nucleotide triphosphate hydrolases"/>
    <property type="match status" value="1"/>
</dbReference>
<gene>
    <name evidence="1" type="primary">RABL5</name>
    <name evidence="1" type="ORF">HK100_006797</name>
</gene>
<dbReference type="Pfam" id="PF08477">
    <property type="entry name" value="Roc"/>
    <property type="match status" value="1"/>
</dbReference>
<dbReference type="InterPro" id="IPR027417">
    <property type="entry name" value="P-loop_NTPase"/>
</dbReference>
<evidence type="ECO:0000313" key="1">
    <source>
        <dbReference type="EMBL" id="KAJ3131112.1"/>
    </source>
</evidence>
<dbReference type="Proteomes" id="UP001211907">
    <property type="component" value="Unassembled WGS sequence"/>
</dbReference>
<organism evidence="1 2">
    <name type="scientific">Physocladia obscura</name>
    <dbReference type="NCBI Taxonomy" id="109957"/>
    <lineage>
        <taxon>Eukaryota</taxon>
        <taxon>Fungi</taxon>
        <taxon>Fungi incertae sedis</taxon>
        <taxon>Chytridiomycota</taxon>
        <taxon>Chytridiomycota incertae sedis</taxon>
        <taxon>Chytridiomycetes</taxon>
        <taxon>Chytridiales</taxon>
        <taxon>Chytriomycetaceae</taxon>
        <taxon>Physocladia</taxon>
    </lineage>
</organism>